<dbReference type="InterPro" id="IPR029063">
    <property type="entry name" value="SAM-dependent_MTases_sf"/>
</dbReference>
<dbReference type="GO" id="GO:0008168">
    <property type="term" value="F:methyltransferase activity"/>
    <property type="evidence" value="ECO:0007669"/>
    <property type="project" value="UniProtKB-KW"/>
</dbReference>
<proteinExistence type="predicted"/>
<dbReference type="Proteomes" id="UP001163166">
    <property type="component" value="Chromosome"/>
</dbReference>
<dbReference type="EMBL" id="CP076676">
    <property type="protein sequence ID" value="UYO39183.1"/>
    <property type="molecule type" value="Genomic_DNA"/>
</dbReference>
<keyword evidence="2" id="KW-0489">Methyltransferase</keyword>
<organism evidence="2 3">
    <name type="scientific">Rhodopseudomonas palustris</name>
    <dbReference type="NCBI Taxonomy" id="1076"/>
    <lineage>
        <taxon>Bacteria</taxon>
        <taxon>Pseudomonadati</taxon>
        <taxon>Pseudomonadota</taxon>
        <taxon>Alphaproteobacteria</taxon>
        <taxon>Hyphomicrobiales</taxon>
        <taxon>Nitrobacteraceae</taxon>
        <taxon>Rhodopseudomonas</taxon>
    </lineage>
</organism>
<dbReference type="CDD" id="cd02440">
    <property type="entry name" value="AdoMet_MTases"/>
    <property type="match status" value="1"/>
</dbReference>
<dbReference type="AlphaFoldDB" id="A0AAX3DWR3"/>
<feature type="domain" description="Methyltransferase" evidence="1">
    <location>
        <begin position="78"/>
        <end position="154"/>
    </location>
</feature>
<dbReference type="SUPFAM" id="SSF53335">
    <property type="entry name" value="S-adenosyl-L-methionine-dependent methyltransferases"/>
    <property type="match status" value="1"/>
</dbReference>
<evidence type="ECO:0000313" key="3">
    <source>
        <dbReference type="Proteomes" id="UP001163166"/>
    </source>
</evidence>
<dbReference type="GO" id="GO:0032259">
    <property type="term" value="P:methylation"/>
    <property type="evidence" value="ECO:0007669"/>
    <property type="project" value="UniProtKB-KW"/>
</dbReference>
<accession>A0AAX3DWR3</accession>
<reference evidence="2" key="1">
    <citation type="journal article" date="2022" name="Biol. Control">
        <title>In silico genomic analysis of Rhodopseudomonas palustris strains revealed potential biocontrol agents and crop yield enhancers.</title>
        <authorList>
            <person name="Surachat K."/>
            <person name="Kantachote D."/>
            <person name="Deachamag P."/>
            <person name="Wonglapsuwan M."/>
        </authorList>
    </citation>
    <scope>NUCLEOTIDE SEQUENCE</scope>
    <source>
        <strain evidence="2">TLS06</strain>
    </source>
</reference>
<name>A0AAX3DWR3_RHOPL</name>
<dbReference type="RefSeq" id="WP_264074552.1">
    <property type="nucleotide sequence ID" value="NZ_CP076676.1"/>
</dbReference>
<evidence type="ECO:0000313" key="2">
    <source>
        <dbReference type="EMBL" id="UYO39183.1"/>
    </source>
</evidence>
<dbReference type="Pfam" id="PF13649">
    <property type="entry name" value="Methyltransf_25"/>
    <property type="match status" value="1"/>
</dbReference>
<keyword evidence="2" id="KW-0808">Transferase</keyword>
<dbReference type="InterPro" id="IPR041698">
    <property type="entry name" value="Methyltransf_25"/>
</dbReference>
<protein>
    <submittedName>
        <fullName evidence="2">Class I SAM-dependent methyltransferase</fullName>
    </submittedName>
</protein>
<evidence type="ECO:0000259" key="1">
    <source>
        <dbReference type="Pfam" id="PF13649"/>
    </source>
</evidence>
<dbReference type="Gene3D" id="3.40.50.150">
    <property type="entry name" value="Vaccinia Virus protein VP39"/>
    <property type="match status" value="1"/>
</dbReference>
<sequence length="211" mass="23597">MSLSRFWDVLTGRDTARAGRIDWDAKYGTDTRSTVELHGLTIPHDSRSFGERYQASDPSVLSDALAFVGLDPRAYRFVDLGCGKGRMLIVAAELGFKSCVGVEFAGELAQTAKANVAAAGFKTISIVHGDAGAYAFPDEPFVLYLFNPFAHQIMARVRDNLLKLRRAEYYVIYKNPRERRIFDEMPTLRYLGTPPAHKGVWGVHVWAPRRA</sequence>
<gene>
    <name evidence="2" type="ORF">KQX62_21105</name>
</gene>